<dbReference type="Proteomes" id="UP000184130">
    <property type="component" value="Unassembled WGS sequence"/>
</dbReference>
<dbReference type="Gene3D" id="3.40.50.300">
    <property type="entry name" value="P-loop containing nucleotide triphosphate hydrolases"/>
    <property type="match status" value="4"/>
</dbReference>
<protein>
    <recommendedName>
        <fullName evidence="12">DNA 3'-5' helicase</fullName>
        <ecNumber evidence="12">5.6.2.4</ecNumber>
    </recommendedName>
</protein>
<dbReference type="InterPro" id="IPR014017">
    <property type="entry name" value="DNA_helicase_UvrD-like_C"/>
</dbReference>
<proteinExistence type="predicted"/>
<comment type="catalytic activity">
    <reaction evidence="11">
        <text>Couples ATP hydrolysis with the unwinding of duplex DNA by translocating in the 3'-5' direction.</text>
        <dbReference type="EC" id="5.6.2.4"/>
    </reaction>
</comment>
<evidence type="ECO:0000256" key="7">
    <source>
        <dbReference type="ARBA" id="ARBA00022840"/>
    </source>
</evidence>
<dbReference type="Pfam" id="PF00580">
    <property type="entry name" value="UvrD-helicase"/>
    <property type="match status" value="1"/>
</dbReference>
<dbReference type="GO" id="GO:0005829">
    <property type="term" value="C:cytosol"/>
    <property type="evidence" value="ECO:0007669"/>
    <property type="project" value="TreeGrafter"/>
</dbReference>
<evidence type="ECO:0000256" key="8">
    <source>
        <dbReference type="ARBA" id="ARBA00023125"/>
    </source>
</evidence>
<dbReference type="Pfam" id="PF13361">
    <property type="entry name" value="UvrD_C"/>
    <property type="match status" value="1"/>
</dbReference>
<dbReference type="GO" id="GO:0004527">
    <property type="term" value="F:exonuclease activity"/>
    <property type="evidence" value="ECO:0007669"/>
    <property type="project" value="UniProtKB-KW"/>
</dbReference>
<dbReference type="RefSeq" id="WP_073208936.1">
    <property type="nucleotide sequence ID" value="NZ_FRBD01000014.1"/>
</dbReference>
<keyword evidence="8" id="KW-0238">DNA-binding</keyword>
<keyword evidence="2 14" id="KW-0547">Nucleotide-binding</keyword>
<evidence type="ECO:0000259" key="16">
    <source>
        <dbReference type="PROSITE" id="PS51198"/>
    </source>
</evidence>
<comment type="catalytic activity">
    <reaction evidence="13">
        <text>ATP + H2O = ADP + phosphate + H(+)</text>
        <dbReference type="Rhea" id="RHEA:13065"/>
        <dbReference type="ChEBI" id="CHEBI:15377"/>
        <dbReference type="ChEBI" id="CHEBI:15378"/>
        <dbReference type="ChEBI" id="CHEBI:30616"/>
        <dbReference type="ChEBI" id="CHEBI:43474"/>
        <dbReference type="ChEBI" id="CHEBI:456216"/>
        <dbReference type="EC" id="5.6.2.4"/>
    </reaction>
</comment>
<feature type="domain" description="UvrD-like helicase C-terminal" evidence="17">
    <location>
        <begin position="493"/>
        <end position="741"/>
    </location>
</feature>
<evidence type="ECO:0000256" key="5">
    <source>
        <dbReference type="ARBA" id="ARBA00022806"/>
    </source>
</evidence>
<keyword evidence="3" id="KW-0227">DNA damage</keyword>
<dbReference type="SUPFAM" id="SSF52980">
    <property type="entry name" value="Restriction endonuclease-like"/>
    <property type="match status" value="1"/>
</dbReference>
<name>A0A1M6VU26_XYLRU</name>
<dbReference type="GO" id="GO:0000725">
    <property type="term" value="P:recombinational repair"/>
    <property type="evidence" value="ECO:0007669"/>
    <property type="project" value="TreeGrafter"/>
</dbReference>
<keyword evidence="10" id="KW-0413">Isomerase</keyword>
<dbReference type="SUPFAM" id="SSF52540">
    <property type="entry name" value="P-loop containing nucleoside triphosphate hydrolases"/>
    <property type="match status" value="1"/>
</dbReference>
<evidence type="ECO:0000256" key="4">
    <source>
        <dbReference type="ARBA" id="ARBA00022801"/>
    </source>
</evidence>
<keyword evidence="15" id="KW-0175">Coiled coil</keyword>
<dbReference type="Gene3D" id="3.90.320.10">
    <property type="match status" value="1"/>
</dbReference>
<evidence type="ECO:0000256" key="12">
    <source>
        <dbReference type="ARBA" id="ARBA00034808"/>
    </source>
</evidence>
<feature type="binding site" evidence="14">
    <location>
        <begin position="14"/>
        <end position="21"/>
    </location>
    <ligand>
        <name>ATP</name>
        <dbReference type="ChEBI" id="CHEBI:30616"/>
    </ligand>
</feature>
<dbReference type="GO" id="GO:0005524">
    <property type="term" value="F:ATP binding"/>
    <property type="evidence" value="ECO:0007669"/>
    <property type="project" value="UniProtKB-UniRule"/>
</dbReference>
<evidence type="ECO:0000256" key="6">
    <source>
        <dbReference type="ARBA" id="ARBA00022839"/>
    </source>
</evidence>
<sequence length="1086" mass="125029">MVNESIKPLTVYKASAGSGKTFTLATEYIRLLVENPQSYRNILAVTFTNKATEEMKMRILSQLYGIWKQLPDSDNYLAKIQEKTGLEPSVISERAGIALNNLTHNYNYFRVETIDTFFQSVLRNMARELDLTSNLRIGLNDYQVEELAVDQLIEDLTTTDVMLQWILKYIMENISDDKSWNVIAQIKKFGQNIFKDYYKEVSITLEQKMGEAGFFENYTTCLRDLRQAAEERMKTIGESFFETIEAEGFTIDDFAQKRRGIASFFLKLTNGVFDPSIENQTVAKCLEDSKNWFAKSHLQRADIQELVESVLLEMLRYAVDERKKQWKIYQSAHLTLRHLNQLRLLSSIEKKVRELNETENRFLLSDTQQLLHSLIDGSDSPFIFEKIGTQLKHVMIDEFQDTSTIQWQNFKVLLSETMSHEDGSNLIVGDVKQSIYRWRSGDWRLLNGIENQFNSMLMDIKSLSINYRSTRNVINFNNTFFRHAAKLEYQALEELECDEREQLEKAYADVEQQVPDSKGNEGQVTIELLPNDDYQEAVLAHVVEGVRGLIDTGVSQKDIAILVRYNFHIPLIAQYFLEHLPEVSIVSDEAFRLDASSAVCLMIQALQLLLHPDDQLTKAAIVKTWLCTVQGKDLADNDYMIAGTNLDEYLPEAYIAHLDELLTLPLYELAEKIYSIFELHRLEGQGAYLCAFYDQLANYVNENTTDIQSFLAEWEETLCKKTIQSDETNGIRIISIHKSKGLEFDHVFVPYCDWILEKTSDNIIWCQPNEAPFNDLPIAPVDFGPKMMGSIYEKDYLHEHLQNTVDNLNLLYVAFTRAAKSLYVIGKRGAKATRSALIEQCLPLVAKSMPEAQLEGMEDDQAAICFEFGASDTSCSSQSSITSQASHASDASDTSKNSLNPFLQKSEAITVSIRTYDSKVNFRQSNRSRDFIEGEDIDQQRRYIQIGSVLHEIFSTIQTEKDIPEALQRLQFEGILYDEEMTADRITTMLRKRLSDPRVASWFSPKWTLFNECTILSVEDGEVKEQRPDRVMTDGNEWIVVDFKFGHPDPEYHTQVRRYMDLLSSMGHQNIKGYLWYVYSNKIEEV</sequence>
<evidence type="ECO:0000313" key="19">
    <source>
        <dbReference type="Proteomes" id="UP000184130"/>
    </source>
</evidence>
<evidence type="ECO:0000256" key="10">
    <source>
        <dbReference type="ARBA" id="ARBA00023235"/>
    </source>
</evidence>
<evidence type="ECO:0000256" key="3">
    <source>
        <dbReference type="ARBA" id="ARBA00022763"/>
    </source>
</evidence>
<feature type="domain" description="UvrD-like helicase ATP-binding" evidence="16">
    <location>
        <begin position="1"/>
        <end position="470"/>
    </location>
</feature>
<dbReference type="EC" id="5.6.2.4" evidence="12"/>
<dbReference type="InterPro" id="IPR011335">
    <property type="entry name" value="Restrct_endonuc-II-like"/>
</dbReference>
<dbReference type="EMBL" id="FRBD01000014">
    <property type="protein sequence ID" value="SHK84845.1"/>
    <property type="molecule type" value="Genomic_DNA"/>
</dbReference>
<dbReference type="InterPro" id="IPR038726">
    <property type="entry name" value="PDDEXK_AddAB-type"/>
</dbReference>
<dbReference type="PROSITE" id="PS51198">
    <property type="entry name" value="UVRD_HELICASE_ATP_BIND"/>
    <property type="match status" value="1"/>
</dbReference>
<dbReference type="Pfam" id="PF12705">
    <property type="entry name" value="PDDEXK_1"/>
    <property type="match status" value="1"/>
</dbReference>
<evidence type="ECO:0000256" key="13">
    <source>
        <dbReference type="ARBA" id="ARBA00048988"/>
    </source>
</evidence>
<dbReference type="PANTHER" id="PTHR11070:SF67">
    <property type="entry name" value="DNA 3'-5' HELICASE"/>
    <property type="match status" value="1"/>
</dbReference>
<evidence type="ECO:0000256" key="9">
    <source>
        <dbReference type="ARBA" id="ARBA00023204"/>
    </source>
</evidence>
<dbReference type="InterPro" id="IPR014016">
    <property type="entry name" value="UvrD-like_ATP-bd"/>
</dbReference>
<evidence type="ECO:0000313" key="18">
    <source>
        <dbReference type="EMBL" id="SHK84845.1"/>
    </source>
</evidence>
<keyword evidence="1" id="KW-0540">Nuclease</keyword>
<evidence type="ECO:0000256" key="2">
    <source>
        <dbReference type="ARBA" id="ARBA00022741"/>
    </source>
</evidence>
<accession>A0A1M6VU26</accession>
<gene>
    <name evidence="18" type="ORF">SAMN05216463_11412</name>
</gene>
<keyword evidence="7 14" id="KW-0067">ATP-binding</keyword>
<dbReference type="InterPro" id="IPR027417">
    <property type="entry name" value="P-loop_NTPase"/>
</dbReference>
<keyword evidence="5 14" id="KW-0347">Helicase</keyword>
<dbReference type="PANTHER" id="PTHR11070">
    <property type="entry name" value="UVRD / RECB / PCRA DNA HELICASE FAMILY MEMBER"/>
    <property type="match status" value="1"/>
</dbReference>
<organism evidence="18 19">
    <name type="scientific">Xylanibacter ruminicola</name>
    <name type="common">Prevotella ruminicola</name>
    <dbReference type="NCBI Taxonomy" id="839"/>
    <lineage>
        <taxon>Bacteria</taxon>
        <taxon>Pseudomonadati</taxon>
        <taxon>Bacteroidota</taxon>
        <taxon>Bacteroidia</taxon>
        <taxon>Bacteroidales</taxon>
        <taxon>Prevotellaceae</taxon>
        <taxon>Xylanibacter</taxon>
    </lineage>
</organism>
<dbReference type="InterPro" id="IPR011604">
    <property type="entry name" value="PDDEXK-like_dom_sf"/>
</dbReference>
<dbReference type="InterPro" id="IPR000212">
    <property type="entry name" value="DNA_helicase_UvrD/REP"/>
</dbReference>
<dbReference type="GO" id="GO:0003677">
    <property type="term" value="F:DNA binding"/>
    <property type="evidence" value="ECO:0007669"/>
    <property type="project" value="UniProtKB-KW"/>
</dbReference>
<dbReference type="PROSITE" id="PS51217">
    <property type="entry name" value="UVRD_HELICASE_CTER"/>
    <property type="match status" value="1"/>
</dbReference>
<evidence type="ECO:0000256" key="1">
    <source>
        <dbReference type="ARBA" id="ARBA00022722"/>
    </source>
</evidence>
<keyword evidence="4 14" id="KW-0378">Hydrolase</keyword>
<dbReference type="AlphaFoldDB" id="A0A1M6VU26"/>
<evidence type="ECO:0000259" key="17">
    <source>
        <dbReference type="PROSITE" id="PS51217"/>
    </source>
</evidence>
<feature type="coiled-coil region" evidence="15">
    <location>
        <begin position="493"/>
        <end position="520"/>
    </location>
</feature>
<reference evidence="18 19" key="1">
    <citation type="submission" date="2016-11" db="EMBL/GenBank/DDBJ databases">
        <authorList>
            <person name="Jaros S."/>
            <person name="Januszkiewicz K."/>
            <person name="Wedrychowicz H."/>
        </authorList>
    </citation>
    <scope>NUCLEOTIDE SEQUENCE [LARGE SCALE GENOMIC DNA]</scope>
    <source>
        <strain evidence="18 19">KHT3</strain>
    </source>
</reference>
<dbReference type="GO" id="GO:0043138">
    <property type="term" value="F:3'-5' DNA helicase activity"/>
    <property type="evidence" value="ECO:0007669"/>
    <property type="project" value="UniProtKB-EC"/>
</dbReference>
<evidence type="ECO:0000256" key="15">
    <source>
        <dbReference type="SAM" id="Coils"/>
    </source>
</evidence>
<evidence type="ECO:0000256" key="11">
    <source>
        <dbReference type="ARBA" id="ARBA00034617"/>
    </source>
</evidence>
<keyword evidence="9" id="KW-0234">DNA repair</keyword>
<evidence type="ECO:0000256" key="14">
    <source>
        <dbReference type="PROSITE-ProRule" id="PRU00560"/>
    </source>
</evidence>
<keyword evidence="6 18" id="KW-0269">Exonuclease</keyword>